<dbReference type="Proteomes" id="UP000233551">
    <property type="component" value="Unassembled WGS sequence"/>
</dbReference>
<evidence type="ECO:0000313" key="1">
    <source>
        <dbReference type="EMBL" id="PKI75046.1"/>
    </source>
</evidence>
<protein>
    <submittedName>
        <fullName evidence="1">Uncharacterized protein</fullName>
    </submittedName>
</protein>
<sequence length="167" mass="18815">MHNTVLKAAIIIASRELNTVVMNRGSALKEWALDELERSIALSLPLAKIHKFPEVLGSPELKIFILYSRRDTPDLPAEEFVRPFTDETPFTTWRDIEVSDSEMLQEIVLDEGAAEDDDDDKKATTDATKKVVQLPSSLRQLKLHKLYVITSLFNKVNMALLLDHVGG</sequence>
<evidence type="ECO:0000313" key="2">
    <source>
        <dbReference type="Proteomes" id="UP000233551"/>
    </source>
</evidence>
<proteinExistence type="predicted"/>
<accession>A0A2I0L4H9</accession>
<reference evidence="1 2" key="1">
    <citation type="submission" date="2017-11" db="EMBL/GenBank/DDBJ databases">
        <title>De-novo sequencing of pomegranate (Punica granatum L.) genome.</title>
        <authorList>
            <person name="Akparov Z."/>
            <person name="Amiraslanov A."/>
            <person name="Hajiyeva S."/>
            <person name="Abbasov M."/>
            <person name="Kaur K."/>
            <person name="Hamwieh A."/>
            <person name="Solovyev V."/>
            <person name="Salamov A."/>
            <person name="Braich B."/>
            <person name="Kosarev P."/>
            <person name="Mahmoud A."/>
            <person name="Hajiyev E."/>
            <person name="Babayeva S."/>
            <person name="Izzatullayeva V."/>
            <person name="Mammadov A."/>
            <person name="Mammadov A."/>
            <person name="Sharifova S."/>
            <person name="Ojaghi J."/>
            <person name="Eynullazada K."/>
            <person name="Bayramov B."/>
            <person name="Abdulazimova A."/>
            <person name="Shahmuradov I."/>
        </authorList>
    </citation>
    <scope>NUCLEOTIDE SEQUENCE [LARGE SCALE GENOMIC DNA]</scope>
    <source>
        <strain evidence="2">cv. AG2017</strain>
        <tissue evidence="1">Leaf</tissue>
    </source>
</reference>
<dbReference type="AlphaFoldDB" id="A0A2I0L4H9"/>
<name>A0A2I0L4H9_PUNGR</name>
<dbReference type="EMBL" id="PGOL01000186">
    <property type="protein sequence ID" value="PKI75046.1"/>
    <property type="molecule type" value="Genomic_DNA"/>
</dbReference>
<organism evidence="1 2">
    <name type="scientific">Punica granatum</name>
    <name type="common">Pomegranate</name>
    <dbReference type="NCBI Taxonomy" id="22663"/>
    <lineage>
        <taxon>Eukaryota</taxon>
        <taxon>Viridiplantae</taxon>
        <taxon>Streptophyta</taxon>
        <taxon>Embryophyta</taxon>
        <taxon>Tracheophyta</taxon>
        <taxon>Spermatophyta</taxon>
        <taxon>Magnoliopsida</taxon>
        <taxon>eudicotyledons</taxon>
        <taxon>Gunneridae</taxon>
        <taxon>Pentapetalae</taxon>
        <taxon>rosids</taxon>
        <taxon>malvids</taxon>
        <taxon>Myrtales</taxon>
        <taxon>Lythraceae</taxon>
        <taxon>Punica</taxon>
    </lineage>
</organism>
<gene>
    <name evidence="1" type="ORF">CRG98_004520</name>
</gene>
<comment type="caution">
    <text evidence="1">The sequence shown here is derived from an EMBL/GenBank/DDBJ whole genome shotgun (WGS) entry which is preliminary data.</text>
</comment>
<keyword evidence="2" id="KW-1185">Reference proteome</keyword>